<keyword evidence="3" id="KW-0195">Cyclin</keyword>
<protein>
    <recommendedName>
        <fullName evidence="4">Cyclin-like domain-containing protein</fullName>
    </recommendedName>
</protein>
<dbReference type="InterPro" id="IPR006671">
    <property type="entry name" value="Cyclin_N"/>
</dbReference>
<dbReference type="SMART" id="SM00385">
    <property type="entry name" value="CYCLIN"/>
    <property type="match status" value="1"/>
</dbReference>
<reference evidence="5 6" key="1">
    <citation type="submission" date="2024-11" db="EMBL/GenBank/DDBJ databases">
        <title>A near-complete genome assembly of Cinchona calisaya.</title>
        <authorList>
            <person name="Lian D.C."/>
            <person name="Zhao X.W."/>
            <person name="Wei L."/>
        </authorList>
    </citation>
    <scope>NUCLEOTIDE SEQUENCE [LARGE SCALE GENOMIC DNA]</scope>
    <source>
        <tissue evidence="5">Nenye</tissue>
    </source>
</reference>
<dbReference type="InterPro" id="IPR039361">
    <property type="entry name" value="Cyclin"/>
</dbReference>
<evidence type="ECO:0000256" key="2">
    <source>
        <dbReference type="ARBA" id="ARBA00023306"/>
    </source>
</evidence>
<evidence type="ECO:0000313" key="6">
    <source>
        <dbReference type="Proteomes" id="UP001630127"/>
    </source>
</evidence>
<name>A0ABD3AZA0_9GENT</name>
<organism evidence="5 6">
    <name type="scientific">Cinchona calisaya</name>
    <dbReference type="NCBI Taxonomy" id="153742"/>
    <lineage>
        <taxon>Eukaryota</taxon>
        <taxon>Viridiplantae</taxon>
        <taxon>Streptophyta</taxon>
        <taxon>Embryophyta</taxon>
        <taxon>Tracheophyta</taxon>
        <taxon>Spermatophyta</taxon>
        <taxon>Magnoliopsida</taxon>
        <taxon>eudicotyledons</taxon>
        <taxon>Gunneridae</taxon>
        <taxon>Pentapetalae</taxon>
        <taxon>asterids</taxon>
        <taxon>lamiids</taxon>
        <taxon>Gentianales</taxon>
        <taxon>Rubiaceae</taxon>
        <taxon>Cinchonoideae</taxon>
        <taxon>Cinchoneae</taxon>
        <taxon>Cinchona</taxon>
    </lineage>
</organism>
<dbReference type="Proteomes" id="UP001630127">
    <property type="component" value="Unassembled WGS sequence"/>
</dbReference>
<keyword evidence="6" id="KW-1185">Reference proteome</keyword>
<comment type="caution">
    <text evidence="5">The sequence shown here is derived from an EMBL/GenBank/DDBJ whole genome shotgun (WGS) entry which is preliminary data.</text>
</comment>
<feature type="domain" description="Cyclin-like" evidence="4">
    <location>
        <begin position="78"/>
        <end position="167"/>
    </location>
</feature>
<dbReference type="InterPro" id="IPR036915">
    <property type="entry name" value="Cyclin-like_sf"/>
</dbReference>
<comment type="similarity">
    <text evidence="3">Belongs to the cyclin family.</text>
</comment>
<keyword evidence="2" id="KW-0131">Cell cycle</keyword>
<sequence>MESLLCNEVWLLNEVHEYYNVNGIHNCHTSPLYSNREDIEQAFISFLEKEVSYMPERVCVKHVKENGLMGSGRSKAIRWFVKSQRRLSLSLETVFGAVNYLDRFSSLRNCQVWNDRIMFELVSVACLSIASKSYETDPPNLNQIQMEGLEHSFESSLILRMELILLKALDWRLFPTTSYSYIELLKWSIESLNKHLVHEFTALISELLVKALLDPSFSEFRSCVIALSALDLVSKEFLPTMNDSLCKHFSALIPPDQKDDLIKCCKMMMMMDEKIVEQCNIAPAKKACINCPSSPVTVLATHYCCNDFSDCQVDLSLLTMKNADFNYFGGSRKKRKKEQEGCCGV</sequence>
<dbReference type="SUPFAM" id="SSF47954">
    <property type="entry name" value="Cyclin-like"/>
    <property type="match status" value="1"/>
</dbReference>
<dbReference type="EMBL" id="JBJUIK010000002">
    <property type="protein sequence ID" value="KAL3536421.1"/>
    <property type="molecule type" value="Genomic_DNA"/>
</dbReference>
<keyword evidence="1" id="KW-0132">Cell division</keyword>
<proteinExistence type="inferred from homology"/>
<dbReference type="AlphaFoldDB" id="A0ABD3AZA0"/>
<evidence type="ECO:0000256" key="1">
    <source>
        <dbReference type="ARBA" id="ARBA00022618"/>
    </source>
</evidence>
<accession>A0ABD3AZA0</accession>
<evidence type="ECO:0000259" key="4">
    <source>
        <dbReference type="SMART" id="SM00385"/>
    </source>
</evidence>
<gene>
    <name evidence="5" type="ORF">ACH5RR_004882</name>
</gene>
<dbReference type="PANTHER" id="PTHR10177">
    <property type="entry name" value="CYCLINS"/>
    <property type="match status" value="1"/>
</dbReference>
<evidence type="ECO:0000313" key="5">
    <source>
        <dbReference type="EMBL" id="KAL3536421.1"/>
    </source>
</evidence>
<dbReference type="InterPro" id="IPR013763">
    <property type="entry name" value="Cyclin-like_dom"/>
</dbReference>
<dbReference type="GO" id="GO:0051301">
    <property type="term" value="P:cell division"/>
    <property type="evidence" value="ECO:0007669"/>
    <property type="project" value="UniProtKB-KW"/>
</dbReference>
<dbReference type="Pfam" id="PF00134">
    <property type="entry name" value="Cyclin_N"/>
    <property type="match status" value="1"/>
</dbReference>
<evidence type="ECO:0000256" key="3">
    <source>
        <dbReference type="RuleBase" id="RU000383"/>
    </source>
</evidence>
<dbReference type="Gene3D" id="1.10.472.10">
    <property type="entry name" value="Cyclin-like"/>
    <property type="match status" value="2"/>
</dbReference>